<organism evidence="10 11">
    <name type="scientific">Sphaerotilus natans subsp. natans DSM 6575</name>
    <dbReference type="NCBI Taxonomy" id="1286631"/>
    <lineage>
        <taxon>Bacteria</taxon>
        <taxon>Pseudomonadati</taxon>
        <taxon>Pseudomonadota</taxon>
        <taxon>Betaproteobacteria</taxon>
        <taxon>Burkholderiales</taxon>
        <taxon>Sphaerotilaceae</taxon>
        <taxon>Sphaerotilus</taxon>
    </lineage>
</organism>
<dbReference type="InterPro" id="IPR051684">
    <property type="entry name" value="Electron_Trans/Redox"/>
</dbReference>
<evidence type="ECO:0000256" key="6">
    <source>
        <dbReference type="ARBA" id="ARBA00023014"/>
    </source>
</evidence>
<evidence type="ECO:0000256" key="1">
    <source>
        <dbReference type="ARBA" id="ARBA00022448"/>
    </source>
</evidence>
<evidence type="ECO:0000256" key="4">
    <source>
        <dbReference type="ARBA" id="ARBA00022982"/>
    </source>
</evidence>
<feature type="transmembrane region" description="Helical" evidence="8">
    <location>
        <begin position="177"/>
        <end position="194"/>
    </location>
</feature>
<dbReference type="InterPro" id="IPR009051">
    <property type="entry name" value="Helical_ferredxn"/>
</dbReference>
<accession>A0A059KI60</accession>
<dbReference type="STRING" id="34103.SAMN05421778_107112"/>
<reference evidence="10 11" key="1">
    <citation type="journal article" date="2014" name="FEMS Microbiol. Ecol.">
        <title>Sphaerotilus natans encrusted with nanoball-shaped Fe(III) oxide minerals formed by nitrate-reducing mixotrophic Fe(II) oxidation.</title>
        <authorList>
            <person name="Park S."/>
            <person name="Kim D.H."/>
            <person name="Lee J.H."/>
            <person name="Hur H.G."/>
        </authorList>
    </citation>
    <scope>NUCLEOTIDE SEQUENCE [LARGE SCALE GENOMIC DNA]</scope>
    <source>
        <strain evidence="10 11">DSM 6575</strain>
    </source>
</reference>
<evidence type="ECO:0000256" key="2">
    <source>
        <dbReference type="ARBA" id="ARBA00022485"/>
    </source>
</evidence>
<dbReference type="InterPro" id="IPR017896">
    <property type="entry name" value="4Fe4S_Fe-S-bd"/>
</dbReference>
<gene>
    <name evidence="10" type="ORF">X805_32530</name>
</gene>
<dbReference type="Pfam" id="PF12801">
    <property type="entry name" value="Fer4_5"/>
    <property type="match status" value="1"/>
</dbReference>
<keyword evidence="11" id="KW-1185">Reference proteome</keyword>
<evidence type="ECO:0000256" key="7">
    <source>
        <dbReference type="SAM" id="MobiDB-lite"/>
    </source>
</evidence>
<dbReference type="Pfam" id="PF11614">
    <property type="entry name" value="FixG_C"/>
    <property type="match status" value="1"/>
</dbReference>
<keyword evidence="4" id="KW-0249">Electron transport</keyword>
<name>A0A059KI60_9BURK</name>
<keyword evidence="2" id="KW-0004">4Fe-4S</keyword>
<evidence type="ECO:0000256" key="5">
    <source>
        <dbReference type="ARBA" id="ARBA00023004"/>
    </source>
</evidence>
<dbReference type="InterPro" id="IPR017900">
    <property type="entry name" value="4Fe4S_Fe_S_CS"/>
</dbReference>
<dbReference type="Gene3D" id="1.10.1060.10">
    <property type="entry name" value="Alpha-helical ferredoxin"/>
    <property type="match status" value="1"/>
</dbReference>
<keyword evidence="8" id="KW-0812">Transmembrane</keyword>
<feature type="domain" description="4Fe-4S ferredoxin-type" evidence="9">
    <location>
        <begin position="270"/>
        <end position="303"/>
    </location>
</feature>
<dbReference type="GO" id="GO:0051539">
    <property type="term" value="F:4 iron, 4 sulfur cluster binding"/>
    <property type="evidence" value="ECO:0007669"/>
    <property type="project" value="UniProtKB-KW"/>
</dbReference>
<evidence type="ECO:0000256" key="3">
    <source>
        <dbReference type="ARBA" id="ARBA00022723"/>
    </source>
</evidence>
<proteinExistence type="predicted"/>
<dbReference type="PROSITE" id="PS51379">
    <property type="entry name" value="4FE4S_FER_2"/>
    <property type="match status" value="1"/>
</dbReference>
<dbReference type="RefSeq" id="WP_051632149.1">
    <property type="nucleotide sequence ID" value="NZ_AZRA01000098.1"/>
</dbReference>
<feature type="region of interest" description="Disordered" evidence="7">
    <location>
        <begin position="1"/>
        <end position="21"/>
    </location>
</feature>
<feature type="transmembrane region" description="Helical" evidence="8">
    <location>
        <begin position="358"/>
        <end position="378"/>
    </location>
</feature>
<dbReference type="InterPro" id="IPR014116">
    <property type="entry name" value="Cyt_c_oxidase_cbb3_FixG"/>
</dbReference>
<dbReference type="eggNOG" id="COG0348">
    <property type="taxonomic scope" value="Bacteria"/>
</dbReference>
<dbReference type="PATRIC" id="fig|1286631.3.peg.3176"/>
<dbReference type="PANTHER" id="PTHR30176:SF3">
    <property type="entry name" value="FERREDOXIN-TYPE PROTEIN NAPH"/>
    <property type="match status" value="1"/>
</dbReference>
<dbReference type="Gene3D" id="2.60.40.10">
    <property type="entry name" value="Immunoglobulins"/>
    <property type="match status" value="1"/>
</dbReference>
<dbReference type="Proteomes" id="UP000026714">
    <property type="component" value="Unassembled WGS sequence"/>
</dbReference>
<dbReference type="EMBL" id="AZRA01000098">
    <property type="protein sequence ID" value="KDB51157.1"/>
    <property type="molecule type" value="Genomic_DNA"/>
</dbReference>
<dbReference type="AlphaFoldDB" id="A0A059KI60"/>
<keyword evidence="8" id="KW-1133">Transmembrane helix</keyword>
<keyword evidence="6" id="KW-0411">Iron-sulfur</keyword>
<dbReference type="PANTHER" id="PTHR30176">
    <property type="entry name" value="FERREDOXIN-TYPE PROTEIN NAPH"/>
    <property type="match status" value="1"/>
</dbReference>
<evidence type="ECO:0000259" key="9">
    <source>
        <dbReference type="PROSITE" id="PS51379"/>
    </source>
</evidence>
<dbReference type="InterPro" id="IPR032879">
    <property type="entry name" value="FixG_C"/>
</dbReference>
<feature type="transmembrane region" description="Helical" evidence="8">
    <location>
        <begin position="214"/>
        <end position="231"/>
    </location>
</feature>
<dbReference type="GO" id="GO:0046872">
    <property type="term" value="F:metal ion binding"/>
    <property type="evidence" value="ECO:0007669"/>
    <property type="project" value="UniProtKB-KW"/>
</dbReference>
<sequence length="496" mass="55752">MDTSKTGASPIPSPSVASASAGPAPAAESAAARTVSLYQKSKKIYPRAVSGYFAKWRWALVWLTQIVFYGLPWLMWNDRQAVLFDLVSRRFYLFGLVLYPQDLIYLTGLLIISAYGLFLFTAVGGRLWCGYACPQTVYTEIFLWFEHRFEGDRAQRMKLDAGPWTAEKIRRKGAKHLVWVLFALWTGFTFVGYFTPIHTLAAEAMTFGFGPWEWFWVLFYAFATWGNAGFMREQVCKYMCPYARFQSAMFDKDTLIISYDAERGDPRGSRGKKVDPKSKGLGDCVDCGVCVQVCPTGIDIRNGLQYECIGCAACIDACDGIMDKMNYPRGLIRYATQNGLKEHFTRAQMWRRVLRPRVLIYTVILVLIVAAVGASIWMRTPFRVDVIRDRASLARIVDEGQIENVYRLQVMNAGEQPHRYRLGVSGLSGVTVDPATEIEVGAAEARWVTVSVRVQPEAAAEAGPGSHEIHFDIARVDAQDPAPLVVREKSTFIIPR</sequence>
<dbReference type="NCBIfam" id="TIGR02745">
    <property type="entry name" value="ccoG_rdxA_fixG"/>
    <property type="match status" value="1"/>
</dbReference>
<dbReference type="PROSITE" id="PS00198">
    <property type="entry name" value="4FE4S_FER_1"/>
    <property type="match status" value="1"/>
</dbReference>
<keyword evidence="8" id="KW-0472">Membrane</keyword>
<comment type="caution">
    <text evidence="10">The sequence shown here is derived from an EMBL/GenBank/DDBJ whole genome shotgun (WGS) entry which is preliminary data.</text>
</comment>
<feature type="transmembrane region" description="Helical" evidence="8">
    <location>
        <begin position="56"/>
        <end position="76"/>
    </location>
</feature>
<dbReference type="GO" id="GO:0005886">
    <property type="term" value="C:plasma membrane"/>
    <property type="evidence" value="ECO:0007669"/>
    <property type="project" value="TreeGrafter"/>
</dbReference>
<protein>
    <submittedName>
        <fullName evidence="10">Cytochrome c oxidase accessory protein CcoG</fullName>
    </submittedName>
</protein>
<evidence type="ECO:0000313" key="11">
    <source>
        <dbReference type="Proteomes" id="UP000026714"/>
    </source>
</evidence>
<feature type="transmembrane region" description="Helical" evidence="8">
    <location>
        <begin position="103"/>
        <end position="123"/>
    </location>
</feature>
<evidence type="ECO:0000256" key="8">
    <source>
        <dbReference type="SAM" id="Phobius"/>
    </source>
</evidence>
<keyword evidence="3" id="KW-0479">Metal-binding</keyword>
<evidence type="ECO:0000313" key="10">
    <source>
        <dbReference type="EMBL" id="KDB51157.1"/>
    </source>
</evidence>
<keyword evidence="5" id="KW-0408">Iron</keyword>
<dbReference type="InterPro" id="IPR013783">
    <property type="entry name" value="Ig-like_fold"/>
</dbReference>
<keyword evidence="1" id="KW-0813">Transport</keyword>
<feature type="compositionally biased region" description="Low complexity" evidence="7">
    <location>
        <begin position="8"/>
        <end position="21"/>
    </location>
</feature>
<dbReference type="SUPFAM" id="SSF54862">
    <property type="entry name" value="4Fe-4S ferredoxins"/>
    <property type="match status" value="1"/>
</dbReference>
<dbReference type="Pfam" id="PF13746">
    <property type="entry name" value="Fer4_18"/>
    <property type="match status" value="1"/>
</dbReference>